<keyword evidence="1" id="KW-0812">Transmembrane</keyword>
<feature type="transmembrane region" description="Helical" evidence="1">
    <location>
        <begin position="5"/>
        <end position="23"/>
    </location>
</feature>
<comment type="caution">
    <text evidence="2">The sequence shown here is derived from an EMBL/GenBank/DDBJ whole genome shotgun (WGS) entry which is preliminary data.</text>
</comment>
<keyword evidence="3" id="KW-1185">Reference proteome</keyword>
<dbReference type="EMBL" id="MCFH01000077">
    <property type="protein sequence ID" value="ORX41839.1"/>
    <property type="molecule type" value="Genomic_DNA"/>
</dbReference>
<proteinExistence type="predicted"/>
<dbReference type="Proteomes" id="UP000193719">
    <property type="component" value="Unassembled WGS sequence"/>
</dbReference>
<evidence type="ECO:0000313" key="3">
    <source>
        <dbReference type="Proteomes" id="UP000193719"/>
    </source>
</evidence>
<keyword evidence="1" id="KW-0472">Membrane</keyword>
<sequence length="112" mass="13127">MFCGIICFILILMYYIFIYMILFRSKIFNCFSSEDDKNEDNTINNSQIENQMVQRVHEEDDDDILPPYSEIPRISTIVYQTSTPLNSPDIVIDITSIPPPYEEIVKQNNTHL</sequence>
<dbReference type="AlphaFoldDB" id="A0A1Y1UV39"/>
<evidence type="ECO:0000256" key="1">
    <source>
        <dbReference type="SAM" id="Phobius"/>
    </source>
</evidence>
<protein>
    <submittedName>
        <fullName evidence="2">Uncharacterized protein</fullName>
    </submittedName>
</protein>
<accession>A0A1Y1UV39</accession>
<organism evidence="2 3">
    <name type="scientific">Piromyces finnis</name>
    <dbReference type="NCBI Taxonomy" id="1754191"/>
    <lineage>
        <taxon>Eukaryota</taxon>
        <taxon>Fungi</taxon>
        <taxon>Fungi incertae sedis</taxon>
        <taxon>Chytridiomycota</taxon>
        <taxon>Chytridiomycota incertae sedis</taxon>
        <taxon>Neocallimastigomycetes</taxon>
        <taxon>Neocallimastigales</taxon>
        <taxon>Neocallimastigaceae</taxon>
        <taxon>Piromyces</taxon>
    </lineage>
</organism>
<evidence type="ECO:0000313" key="2">
    <source>
        <dbReference type="EMBL" id="ORX41839.1"/>
    </source>
</evidence>
<gene>
    <name evidence="2" type="ORF">BCR36DRAFT_374967</name>
</gene>
<reference evidence="2 3" key="2">
    <citation type="submission" date="2016-08" db="EMBL/GenBank/DDBJ databases">
        <title>Pervasive Adenine N6-methylation of Active Genes in Fungi.</title>
        <authorList>
            <consortium name="DOE Joint Genome Institute"/>
            <person name="Mondo S.J."/>
            <person name="Dannebaum R.O."/>
            <person name="Kuo R.C."/>
            <person name="Labutti K."/>
            <person name="Haridas S."/>
            <person name="Kuo A."/>
            <person name="Salamov A."/>
            <person name="Ahrendt S.R."/>
            <person name="Lipzen A."/>
            <person name="Sullivan W."/>
            <person name="Andreopoulos W.B."/>
            <person name="Clum A."/>
            <person name="Lindquist E."/>
            <person name="Daum C."/>
            <person name="Ramamoorthy G.K."/>
            <person name="Gryganskyi A."/>
            <person name="Culley D."/>
            <person name="Magnuson J.K."/>
            <person name="James T.Y."/>
            <person name="O'Malley M.A."/>
            <person name="Stajich J.E."/>
            <person name="Spatafora J.W."/>
            <person name="Visel A."/>
            <person name="Grigoriev I.V."/>
        </authorList>
    </citation>
    <scope>NUCLEOTIDE SEQUENCE [LARGE SCALE GENOMIC DNA]</scope>
    <source>
        <strain evidence="3">finn</strain>
    </source>
</reference>
<name>A0A1Y1UV39_9FUNG</name>
<keyword evidence="1" id="KW-1133">Transmembrane helix</keyword>
<reference evidence="2 3" key="1">
    <citation type="submission" date="2016-08" db="EMBL/GenBank/DDBJ databases">
        <title>Genomes of anaerobic fungi encode conserved fungal cellulosomes for biomass hydrolysis.</title>
        <authorList>
            <consortium name="DOE Joint Genome Institute"/>
            <person name="Haitjema C.H."/>
            <person name="Gilmore S.P."/>
            <person name="Henske J.K."/>
            <person name="Solomon K.V."/>
            <person name="De Groot R."/>
            <person name="Kuo A."/>
            <person name="Mondo S.J."/>
            <person name="Salamov A.A."/>
            <person name="Labutti K."/>
            <person name="Zhao Z."/>
            <person name="Chiniquy J."/>
            <person name="Barry K."/>
            <person name="Brewer H.M."/>
            <person name="Purvine S.O."/>
            <person name="Wright A.T."/>
            <person name="Boxma B."/>
            <person name="Van Alen T."/>
            <person name="Hackstein J.H."/>
            <person name="Baker S.E."/>
            <person name="Grigoriev I.V."/>
            <person name="O'Malley M.A."/>
        </authorList>
    </citation>
    <scope>NUCLEOTIDE SEQUENCE [LARGE SCALE GENOMIC DNA]</scope>
    <source>
        <strain evidence="3">finn</strain>
    </source>
</reference>